<dbReference type="Proteomes" id="UP000236047">
    <property type="component" value="Unassembled WGS sequence"/>
</dbReference>
<accession>A0A2N8PR80</accession>
<keyword evidence="2" id="KW-1185">Reference proteome</keyword>
<dbReference type="AlphaFoldDB" id="A0A2N8PR80"/>
<evidence type="ECO:0000313" key="2">
    <source>
        <dbReference type="Proteomes" id="UP000236047"/>
    </source>
</evidence>
<comment type="caution">
    <text evidence="1">The sequence shown here is derived from an EMBL/GenBank/DDBJ whole genome shotgun (WGS) entry which is preliminary data.</text>
</comment>
<protein>
    <submittedName>
        <fullName evidence="1">Uncharacterized protein</fullName>
    </submittedName>
</protein>
<evidence type="ECO:0000313" key="1">
    <source>
        <dbReference type="EMBL" id="PNE43546.1"/>
    </source>
</evidence>
<name>A0A2N8PR80_STRNR</name>
<reference evidence="2" key="1">
    <citation type="submission" date="2015-09" db="EMBL/GenBank/DDBJ databases">
        <authorList>
            <person name="Graham D.E."/>
            <person name="Mahan K.M."/>
            <person name="Klingeman D.M."/>
            <person name="Fida T."/>
            <person name="Giannone R.J."/>
            <person name="Hettich R.L."/>
            <person name="Parry R.J."/>
            <person name="Spain J.C."/>
        </authorList>
    </citation>
    <scope>NUCLEOTIDE SEQUENCE [LARGE SCALE GENOMIC DNA]</scope>
    <source>
        <strain evidence="2">JCM 4701</strain>
    </source>
</reference>
<sequence length="142" mass="15045">MSVCTIPQSSFASASYVPAQPFGLFGQQLPLAAPFVQGYPQQLAQGYPLPVAAAQEIYAGGQQIPEFARQVAWVLSTALVECARWIIPVIQTNLASHQSIRGVEPKMNLSSPQLATSWSNGTSIPQPSVAGPYVPAFATMGV</sequence>
<gene>
    <name evidence="1" type="ORF">AOB60_01300</name>
</gene>
<organism evidence="1 2">
    <name type="scientific">Streptomyces noursei</name>
    <name type="common">Streptomyces albulus</name>
    <dbReference type="NCBI Taxonomy" id="1971"/>
    <lineage>
        <taxon>Bacteria</taxon>
        <taxon>Bacillati</taxon>
        <taxon>Actinomycetota</taxon>
        <taxon>Actinomycetes</taxon>
        <taxon>Kitasatosporales</taxon>
        <taxon>Streptomycetaceae</taxon>
        <taxon>Streptomyces</taxon>
    </lineage>
</organism>
<dbReference type="EMBL" id="LJSN01000001">
    <property type="protein sequence ID" value="PNE43546.1"/>
    <property type="molecule type" value="Genomic_DNA"/>
</dbReference>
<proteinExistence type="predicted"/>